<proteinExistence type="predicted"/>
<dbReference type="GO" id="GO:0051536">
    <property type="term" value="F:iron-sulfur cluster binding"/>
    <property type="evidence" value="ECO:0007669"/>
    <property type="project" value="UniProtKB-KW"/>
</dbReference>
<dbReference type="PANTHER" id="PTHR43534:SF1">
    <property type="entry name" value="4FE-4S CLUSTER CONTAINING PARA FAMILY ATPASE PROTEIN"/>
    <property type="match status" value="1"/>
</dbReference>
<evidence type="ECO:0000256" key="2">
    <source>
        <dbReference type="ARBA" id="ARBA00023002"/>
    </source>
</evidence>
<dbReference type="PROSITE" id="PS00198">
    <property type="entry name" value="4FE4S_FER_1"/>
    <property type="match status" value="2"/>
</dbReference>
<feature type="domain" description="4Fe-4S ferredoxin-type" evidence="5">
    <location>
        <begin position="320"/>
        <end position="349"/>
    </location>
</feature>
<dbReference type="SUPFAM" id="SSF54862">
    <property type="entry name" value="4Fe-4S ferredoxins"/>
    <property type="match status" value="1"/>
</dbReference>
<dbReference type="GO" id="GO:0016491">
    <property type="term" value="F:oxidoreductase activity"/>
    <property type="evidence" value="ECO:0007669"/>
    <property type="project" value="UniProtKB-KW"/>
</dbReference>
<feature type="domain" description="4Fe-4S ferredoxin-type" evidence="5">
    <location>
        <begin position="350"/>
        <end position="377"/>
    </location>
</feature>
<organism evidence="6">
    <name type="scientific">uncultured Desulfobacterium sp</name>
    <dbReference type="NCBI Taxonomy" id="201089"/>
    <lineage>
        <taxon>Bacteria</taxon>
        <taxon>Pseudomonadati</taxon>
        <taxon>Thermodesulfobacteriota</taxon>
        <taxon>Desulfobacteria</taxon>
        <taxon>Desulfobacterales</taxon>
        <taxon>Desulfobacteriaceae</taxon>
        <taxon>Desulfobacterium</taxon>
        <taxon>environmental samples</taxon>
    </lineage>
</organism>
<evidence type="ECO:0000313" key="6">
    <source>
        <dbReference type="EMBL" id="SPD73336.1"/>
    </source>
</evidence>
<dbReference type="InterPro" id="IPR017896">
    <property type="entry name" value="4Fe4S_Fe-S-bd"/>
</dbReference>
<keyword evidence="2" id="KW-0560">Oxidoreductase</keyword>
<dbReference type="GO" id="GO:0046872">
    <property type="term" value="F:metal ion binding"/>
    <property type="evidence" value="ECO:0007669"/>
    <property type="project" value="UniProtKB-KW"/>
</dbReference>
<accession>A0A445MV30</accession>
<keyword evidence="4" id="KW-0411">Iron-sulfur</keyword>
<dbReference type="Gene3D" id="3.30.70.20">
    <property type="match status" value="1"/>
</dbReference>
<dbReference type="EMBL" id="OJIN01000091">
    <property type="protein sequence ID" value="SPD73336.1"/>
    <property type="molecule type" value="Genomic_DNA"/>
</dbReference>
<sequence length="540" mass="59419">MDLQNTTIIIGGGSCAKKIAFDLLEKGISVTVVSSEENAGLCLSDFPKNTPVELLTQTRIIKCRGAVGNFTVSMDLNGKLIERNISNIVLAEEDRREPNFGLYGLTPSERILSLSQVNDIINEPQRDDRIKSGFKTAFFAGLLRETDPVITGQIMLLSLDLQSRFKNQVYILTGNLKVAGDGLEALYRKTRDEGVVYIKFSNSLPSISQQEDNRALIEFYDEITAEQFKFTPDITVVDEAIVPSEYLSELTKVFKLGRDMAGFVQSDNVRRIPVYTNRKGILVAGPSRTIQTRFDHDIDAANAGLSVYGLLKDSAPVPENRAEIDRGRCVRCLTCYRLCPFIAISLDAKPFVVGEACEGCGICAAECPKTTITIKGLSGPEISDRIVRPADLGREKVFTPFIVAFCCNRSASMARDLAVNNKLDMPKGLVTVELPCAGGISLDHILHALRKGADGIMILTCHEGNCHSEKGNIYARRRADSVLDLFDQMGLERQRLVVKTIASNMAMEFSELLTKFEEQIIVLGVSKIAKTKDIGDDKTG</sequence>
<keyword evidence="1" id="KW-0479">Metal-binding</keyword>
<evidence type="ECO:0000256" key="4">
    <source>
        <dbReference type="ARBA" id="ARBA00023014"/>
    </source>
</evidence>
<evidence type="ECO:0000259" key="5">
    <source>
        <dbReference type="PROSITE" id="PS51379"/>
    </source>
</evidence>
<dbReference type="PROSITE" id="PS51379">
    <property type="entry name" value="4FE4S_FER_2"/>
    <property type="match status" value="2"/>
</dbReference>
<dbReference type="InterPro" id="IPR003813">
    <property type="entry name" value="MvhD/FlpD"/>
</dbReference>
<dbReference type="PANTHER" id="PTHR43534">
    <property type="entry name" value="MIND SUPERFAMILY P-LOOP ATPASE CONTAINING AN INSERTED FERREDOXIN DOMAIN"/>
    <property type="match status" value="1"/>
</dbReference>
<keyword evidence="3" id="KW-0408">Iron</keyword>
<protein>
    <recommendedName>
        <fullName evidence="5">4Fe-4S ferredoxin-type domain-containing protein</fullName>
    </recommendedName>
</protein>
<dbReference type="InterPro" id="IPR017900">
    <property type="entry name" value="4Fe4S_Fe_S_CS"/>
</dbReference>
<name>A0A445MV30_9BACT</name>
<dbReference type="Pfam" id="PF02662">
    <property type="entry name" value="FlpD"/>
    <property type="match status" value="1"/>
</dbReference>
<evidence type="ECO:0000256" key="1">
    <source>
        <dbReference type="ARBA" id="ARBA00022723"/>
    </source>
</evidence>
<dbReference type="Pfam" id="PF13237">
    <property type="entry name" value="Fer4_10"/>
    <property type="match status" value="1"/>
</dbReference>
<gene>
    <name evidence="6" type="ORF">PITCH_A1800022</name>
</gene>
<evidence type="ECO:0000256" key="3">
    <source>
        <dbReference type="ARBA" id="ARBA00023004"/>
    </source>
</evidence>
<reference evidence="6" key="1">
    <citation type="submission" date="2018-01" db="EMBL/GenBank/DDBJ databases">
        <authorList>
            <person name="Regsiter A."/>
            <person name="William W."/>
        </authorList>
    </citation>
    <scope>NUCLEOTIDE SEQUENCE</scope>
    <source>
        <strain evidence="6">TRIP AH-1</strain>
    </source>
</reference>
<dbReference type="AlphaFoldDB" id="A0A445MV30"/>